<comment type="caution">
    <text evidence="1">The sequence shown here is derived from an EMBL/GenBank/DDBJ whole genome shotgun (WGS) entry which is preliminary data.</text>
</comment>
<feature type="non-terminal residue" evidence="1">
    <location>
        <position position="1"/>
    </location>
</feature>
<evidence type="ECO:0000313" key="2">
    <source>
        <dbReference type="Proteomes" id="UP000593574"/>
    </source>
</evidence>
<accession>A0A7J9AZG8</accession>
<protein>
    <recommendedName>
        <fullName evidence="3">DUF4283 domain-containing protein</fullName>
    </recommendedName>
</protein>
<name>A0A7J9AZG8_9ROSI</name>
<proteinExistence type="predicted"/>
<sequence>MDSDVPKKVSFRDMVLNASLETEFKKESWVEDDIELIEEDVKKEIVDGVPSIDFSERLMDVKNDYFLAKFETMEDYTNILSKGLWVIFGHYLTVQPRFPSFIMLQSYPHKVVVTPPTRIRHQNR</sequence>
<dbReference type="EMBL" id="JABEZV010437774">
    <property type="protein sequence ID" value="MBA0729476.1"/>
    <property type="molecule type" value="Genomic_DNA"/>
</dbReference>
<gene>
    <name evidence="1" type="ORF">Golax_025796</name>
</gene>
<dbReference type="Proteomes" id="UP000593574">
    <property type="component" value="Unassembled WGS sequence"/>
</dbReference>
<evidence type="ECO:0008006" key="3">
    <source>
        <dbReference type="Google" id="ProtNLM"/>
    </source>
</evidence>
<dbReference type="AlphaFoldDB" id="A0A7J9AZG8"/>
<keyword evidence="2" id="KW-1185">Reference proteome</keyword>
<reference evidence="1 2" key="1">
    <citation type="journal article" date="2019" name="Genome Biol. Evol.">
        <title>Insights into the evolution of the New World diploid cottons (Gossypium, subgenus Houzingenia) based on genome sequencing.</title>
        <authorList>
            <person name="Grover C.E."/>
            <person name="Arick M.A. 2nd"/>
            <person name="Thrash A."/>
            <person name="Conover J.L."/>
            <person name="Sanders W.S."/>
            <person name="Peterson D.G."/>
            <person name="Frelichowski J.E."/>
            <person name="Scheffler J.A."/>
            <person name="Scheffler B.E."/>
            <person name="Wendel J.F."/>
        </authorList>
    </citation>
    <scope>NUCLEOTIDE SEQUENCE [LARGE SCALE GENOMIC DNA]</scope>
    <source>
        <strain evidence="1">4</strain>
        <tissue evidence="1">Leaf</tissue>
    </source>
</reference>
<organism evidence="1 2">
    <name type="scientific">Gossypium laxum</name>
    <dbReference type="NCBI Taxonomy" id="34288"/>
    <lineage>
        <taxon>Eukaryota</taxon>
        <taxon>Viridiplantae</taxon>
        <taxon>Streptophyta</taxon>
        <taxon>Embryophyta</taxon>
        <taxon>Tracheophyta</taxon>
        <taxon>Spermatophyta</taxon>
        <taxon>Magnoliopsida</taxon>
        <taxon>eudicotyledons</taxon>
        <taxon>Gunneridae</taxon>
        <taxon>Pentapetalae</taxon>
        <taxon>rosids</taxon>
        <taxon>malvids</taxon>
        <taxon>Malvales</taxon>
        <taxon>Malvaceae</taxon>
        <taxon>Malvoideae</taxon>
        <taxon>Gossypium</taxon>
    </lineage>
</organism>
<evidence type="ECO:0000313" key="1">
    <source>
        <dbReference type="EMBL" id="MBA0729476.1"/>
    </source>
</evidence>